<sequence>MYTPSLPQEILIRIFSFACTDTGTTGYSLSLVSKAFYHALRRTGVDLQSASVCGVTQMLKFAAMLERRKALREPRHVKNLYISDRELPKQSSSRSRGGGDFEICKTALEHSFSFLVFILNSISTSHLQRLTIDFEVVEALPSLVPILLPALEELTVSGPIDSSSFRNSHRAPSLKRLHIASHDSLPTDFWSAISYVSPNIVDLRISSIGREDTHFLHSLKQLKPYRHSAGDWSPLDQEFEPPRGTPKSLEQVIIGFAPCYRCSARGSSVRWYRSVDAQLRAISREVGLHPRTGKSRVITLDAPLLDMDYQKTGVDTDRRRWLWNQWSDGLNGKKHFWDDQ</sequence>
<dbReference type="AlphaFoldDB" id="A0AAD5YM65"/>
<accession>A0AAD5YM65</accession>
<dbReference type="EMBL" id="JANAWD010000049">
    <property type="protein sequence ID" value="KAJ3489261.1"/>
    <property type="molecule type" value="Genomic_DNA"/>
</dbReference>
<evidence type="ECO:0000313" key="1">
    <source>
        <dbReference type="EMBL" id="KAJ3489261.1"/>
    </source>
</evidence>
<keyword evidence="2" id="KW-1185">Reference proteome</keyword>
<gene>
    <name evidence="1" type="ORF">NLI96_g2238</name>
</gene>
<comment type="caution">
    <text evidence="1">The sequence shown here is derived from an EMBL/GenBank/DDBJ whole genome shotgun (WGS) entry which is preliminary data.</text>
</comment>
<reference evidence="1" key="1">
    <citation type="submission" date="2022-07" db="EMBL/GenBank/DDBJ databases">
        <title>Genome Sequence of Physisporinus lineatus.</title>
        <authorList>
            <person name="Buettner E."/>
        </authorList>
    </citation>
    <scope>NUCLEOTIDE SEQUENCE</scope>
    <source>
        <strain evidence="1">VT162</strain>
    </source>
</reference>
<evidence type="ECO:0000313" key="2">
    <source>
        <dbReference type="Proteomes" id="UP001212997"/>
    </source>
</evidence>
<protein>
    <recommendedName>
        <fullName evidence="3">F-box domain-containing protein</fullName>
    </recommendedName>
</protein>
<evidence type="ECO:0008006" key="3">
    <source>
        <dbReference type="Google" id="ProtNLM"/>
    </source>
</evidence>
<organism evidence="1 2">
    <name type="scientific">Meripilus lineatus</name>
    <dbReference type="NCBI Taxonomy" id="2056292"/>
    <lineage>
        <taxon>Eukaryota</taxon>
        <taxon>Fungi</taxon>
        <taxon>Dikarya</taxon>
        <taxon>Basidiomycota</taxon>
        <taxon>Agaricomycotina</taxon>
        <taxon>Agaricomycetes</taxon>
        <taxon>Polyporales</taxon>
        <taxon>Meripilaceae</taxon>
        <taxon>Meripilus</taxon>
    </lineage>
</organism>
<proteinExistence type="predicted"/>
<name>A0AAD5YM65_9APHY</name>
<dbReference type="Proteomes" id="UP001212997">
    <property type="component" value="Unassembled WGS sequence"/>
</dbReference>